<dbReference type="Pfam" id="PF19307">
    <property type="entry name" value="SrpI-like"/>
    <property type="match status" value="1"/>
</dbReference>
<dbReference type="Proteomes" id="UP000237968">
    <property type="component" value="Unassembled WGS sequence"/>
</dbReference>
<dbReference type="OrthoDB" id="181419at2"/>
<dbReference type="InterPro" id="IPR018490">
    <property type="entry name" value="cNMP-bd_dom_sf"/>
</dbReference>
<dbReference type="Gene3D" id="2.60.120.10">
    <property type="entry name" value="Jelly Rolls"/>
    <property type="match status" value="1"/>
</dbReference>
<dbReference type="SMART" id="SM00100">
    <property type="entry name" value="cNMP"/>
    <property type="match status" value="1"/>
</dbReference>
<protein>
    <submittedName>
        <fullName evidence="3">Major membrane protein I</fullName>
    </submittedName>
</protein>
<keyword evidence="4" id="KW-1185">Reference proteome</keyword>
<accession>A0A2S9YGX8</accession>
<dbReference type="RefSeq" id="WP_106390349.1">
    <property type="nucleotide sequence ID" value="NZ_PVNK01000047.1"/>
</dbReference>
<dbReference type="SUPFAM" id="SSF51206">
    <property type="entry name" value="cAMP-binding domain-like"/>
    <property type="match status" value="1"/>
</dbReference>
<dbReference type="InterPro" id="IPR045641">
    <property type="entry name" value="SrpI-like"/>
</dbReference>
<evidence type="ECO:0000313" key="3">
    <source>
        <dbReference type="EMBL" id="PRQ04266.1"/>
    </source>
</evidence>
<reference evidence="3 4" key="1">
    <citation type="submission" date="2018-03" db="EMBL/GenBank/DDBJ databases">
        <title>Draft Genome Sequences of the Obligatory Marine Myxobacteria Enhygromyxa salina SWB005.</title>
        <authorList>
            <person name="Poehlein A."/>
            <person name="Moghaddam J.A."/>
            <person name="Harms H."/>
            <person name="Alanjari M."/>
            <person name="Koenig G.M."/>
            <person name="Daniel R."/>
            <person name="Schaeberle T.F."/>
        </authorList>
    </citation>
    <scope>NUCLEOTIDE SEQUENCE [LARGE SCALE GENOMIC DNA]</scope>
    <source>
        <strain evidence="3 4">SWB005</strain>
    </source>
</reference>
<feature type="domain" description="Cyclic nucleotide-binding" evidence="2">
    <location>
        <begin position="95"/>
        <end position="204"/>
    </location>
</feature>
<dbReference type="InterPro" id="IPR050397">
    <property type="entry name" value="Env_Response_Regulators"/>
</dbReference>
<evidence type="ECO:0000259" key="2">
    <source>
        <dbReference type="PROSITE" id="PS50042"/>
    </source>
</evidence>
<dbReference type="GO" id="GO:0003700">
    <property type="term" value="F:DNA-binding transcription factor activity"/>
    <property type="evidence" value="ECO:0007669"/>
    <property type="project" value="TreeGrafter"/>
</dbReference>
<sequence>MTSSSNQQSRGGEPSRTSLAPEAARNLSSTTKTRPQMEGISPRWLLRVLPWEEVEAGTFRVNRRLSYSVGDGIIAFTRVGERVRVVPRELAELPLLRGFDDDELLESLADLFEQRSLKEGEILVDAGAPANAIHLLAHGKLEKLGTGKYGDPVSLGMLGEGDHLAQTSAEARWKFTARALTPSAVLSLDREVFERFVGEHDELRAHVEQLRARPRRPADRYGQADILLTAGHRGEAELTSTFVDYEREPREHELSVAQTILRVHTRVTDMYDKPMSQLGEQLRLVTEALREAEEHALINDPSIGLLARVDPKQRLQTRHGPPTPDDLDELLSRRRKPRALLAHPQAIAAFGRQCTLRKVETQTMEFDGAVVQTWRGVPLLPCDKIPIDELGTSSILVLRTGLADQGVIGLHQTGIPDEVEPGLNVRFMGINERAIASYLVSAYYSIAVLVPDALGVLDGVELGR</sequence>
<proteinExistence type="predicted"/>
<dbReference type="AlphaFoldDB" id="A0A2S9YGX8"/>
<feature type="region of interest" description="Disordered" evidence="1">
    <location>
        <begin position="1"/>
        <end position="36"/>
    </location>
</feature>
<dbReference type="Pfam" id="PF00027">
    <property type="entry name" value="cNMP_binding"/>
    <property type="match status" value="1"/>
</dbReference>
<feature type="compositionally biased region" description="Polar residues" evidence="1">
    <location>
        <begin position="1"/>
        <end position="18"/>
    </location>
</feature>
<dbReference type="PANTHER" id="PTHR24567">
    <property type="entry name" value="CRP FAMILY TRANSCRIPTIONAL REGULATORY PROTEIN"/>
    <property type="match status" value="1"/>
</dbReference>
<dbReference type="InterPro" id="IPR049817">
    <property type="entry name" value="Encap_f2b"/>
</dbReference>
<dbReference type="InterPro" id="IPR000595">
    <property type="entry name" value="cNMP-bd_dom"/>
</dbReference>
<comment type="caution">
    <text evidence="3">The sequence shown here is derived from an EMBL/GenBank/DDBJ whole genome shotgun (WGS) entry which is preliminary data.</text>
</comment>
<dbReference type="GO" id="GO:0005829">
    <property type="term" value="C:cytosol"/>
    <property type="evidence" value="ECO:0007669"/>
    <property type="project" value="TreeGrafter"/>
</dbReference>
<name>A0A2S9YGX8_9BACT</name>
<dbReference type="EMBL" id="PVNK01000047">
    <property type="protein sequence ID" value="PRQ04266.1"/>
    <property type="molecule type" value="Genomic_DNA"/>
</dbReference>
<dbReference type="InterPro" id="IPR014710">
    <property type="entry name" value="RmlC-like_jellyroll"/>
</dbReference>
<dbReference type="CDD" id="cd00038">
    <property type="entry name" value="CAP_ED"/>
    <property type="match status" value="1"/>
</dbReference>
<dbReference type="PANTHER" id="PTHR24567:SF74">
    <property type="entry name" value="HTH-TYPE TRANSCRIPTIONAL REGULATOR ARCR"/>
    <property type="match status" value="1"/>
</dbReference>
<gene>
    <name evidence="3" type="primary">mmpI_1</name>
    <name evidence="3" type="ORF">ENSA5_09150</name>
</gene>
<evidence type="ECO:0000256" key="1">
    <source>
        <dbReference type="SAM" id="MobiDB-lite"/>
    </source>
</evidence>
<dbReference type="PROSITE" id="PS50042">
    <property type="entry name" value="CNMP_BINDING_3"/>
    <property type="match status" value="1"/>
</dbReference>
<organism evidence="3 4">
    <name type="scientific">Enhygromyxa salina</name>
    <dbReference type="NCBI Taxonomy" id="215803"/>
    <lineage>
        <taxon>Bacteria</taxon>
        <taxon>Pseudomonadati</taxon>
        <taxon>Myxococcota</taxon>
        <taxon>Polyangia</taxon>
        <taxon>Nannocystales</taxon>
        <taxon>Nannocystaceae</taxon>
        <taxon>Enhygromyxa</taxon>
    </lineage>
</organism>
<evidence type="ECO:0000313" key="4">
    <source>
        <dbReference type="Proteomes" id="UP000237968"/>
    </source>
</evidence>
<dbReference type="NCBIfam" id="NF041163">
    <property type="entry name" value="encap_f2b"/>
    <property type="match status" value="1"/>
</dbReference>